<proteinExistence type="predicted"/>
<accession>A0AA40AFK3</accession>
<protein>
    <submittedName>
        <fullName evidence="2">Uncharacterized protein</fullName>
    </submittedName>
</protein>
<reference evidence="2" key="1">
    <citation type="submission" date="2023-06" db="EMBL/GenBank/DDBJ databases">
        <title>Genome-scale phylogeny and comparative genomics of the fungal order Sordariales.</title>
        <authorList>
            <consortium name="Lawrence Berkeley National Laboratory"/>
            <person name="Hensen N."/>
            <person name="Bonometti L."/>
            <person name="Westerberg I."/>
            <person name="Brannstrom I.O."/>
            <person name="Guillou S."/>
            <person name="Cros-Aarteil S."/>
            <person name="Calhoun S."/>
            <person name="Haridas S."/>
            <person name="Kuo A."/>
            <person name="Mondo S."/>
            <person name="Pangilinan J."/>
            <person name="Riley R."/>
            <person name="Labutti K."/>
            <person name="Andreopoulos B."/>
            <person name="Lipzen A."/>
            <person name="Chen C."/>
            <person name="Yanf M."/>
            <person name="Daum C."/>
            <person name="Ng V."/>
            <person name="Clum A."/>
            <person name="Steindorff A."/>
            <person name="Ohm R."/>
            <person name="Martin F."/>
            <person name="Silar P."/>
            <person name="Natvig D."/>
            <person name="Lalanne C."/>
            <person name="Gautier V."/>
            <person name="Ament-Velasquez S.L."/>
            <person name="Kruys A."/>
            <person name="Hutchinson M.I."/>
            <person name="Powell A.J."/>
            <person name="Barry K."/>
            <person name="Miller A.N."/>
            <person name="Grigoriev I.V."/>
            <person name="Debuchy R."/>
            <person name="Gladieux P."/>
            <person name="Thoren M.H."/>
            <person name="Johannesson H."/>
        </authorList>
    </citation>
    <scope>NUCLEOTIDE SEQUENCE</scope>
    <source>
        <strain evidence="2">SMH4607-1</strain>
    </source>
</reference>
<evidence type="ECO:0000313" key="3">
    <source>
        <dbReference type="Proteomes" id="UP001172102"/>
    </source>
</evidence>
<sequence length="547" mass="61860">MVAVGSLYLGQDDTKTSSLVGSTLAFRKPPHDSACILSPPSSQQSLSCPGSLVSLVPDYRPSISKITTVFISAKRDAQALTNVAAPGIKDSQTIEEVIPIQADAEQEANDETSQIAATAPDGSLEEHGQYKAEVTEPEFKQDKVQVKSPERAHFASKNVKGEVHPTIIAKAFFCYPPKLTDPTDRMGDADLESDADDIDDVSKRLVGSRGFDQGTVEKFVNLHSADWRPFVEASTRERNRIFALKQAALQMFQLRQKYQMQADDLSMVTEMERKKREDISNRLADYQALMQEIATLDNEISSLHAEWKTSLIRAQNTIKDTLKWEFSHDMALAELQAAKAAKELREEEFTHLMELMGWGDIVLETVEKAPSGLTASESNQVPEWFHVMDRNRRVGLLGNTPQARYVALLNRISDLTGKMRAEAKVKESDSSTKRDKPFSKQWHEPDDGWPYPSWRTHGGWWVCRTDEEATEAEKACRQCYTQRKSKMNLKTAAPPKEEYEVIIREIEAAMKDGMEDDKKAFRNRQEVERSRICRKEVDFPWRGWGPL</sequence>
<evidence type="ECO:0000313" key="2">
    <source>
        <dbReference type="EMBL" id="KAK0714915.1"/>
    </source>
</evidence>
<organism evidence="2 3">
    <name type="scientific">Lasiosphaeris hirsuta</name>
    <dbReference type="NCBI Taxonomy" id="260670"/>
    <lineage>
        <taxon>Eukaryota</taxon>
        <taxon>Fungi</taxon>
        <taxon>Dikarya</taxon>
        <taxon>Ascomycota</taxon>
        <taxon>Pezizomycotina</taxon>
        <taxon>Sordariomycetes</taxon>
        <taxon>Sordariomycetidae</taxon>
        <taxon>Sordariales</taxon>
        <taxon>Lasiosphaeriaceae</taxon>
        <taxon>Lasiosphaeris</taxon>
    </lineage>
</organism>
<gene>
    <name evidence="2" type="ORF">B0H67DRAFT_644725</name>
</gene>
<keyword evidence="3" id="KW-1185">Reference proteome</keyword>
<evidence type="ECO:0000256" key="1">
    <source>
        <dbReference type="SAM" id="MobiDB-lite"/>
    </source>
</evidence>
<dbReference type="EMBL" id="JAUKUA010000004">
    <property type="protein sequence ID" value="KAK0714915.1"/>
    <property type="molecule type" value="Genomic_DNA"/>
</dbReference>
<dbReference type="Proteomes" id="UP001172102">
    <property type="component" value="Unassembled WGS sequence"/>
</dbReference>
<comment type="caution">
    <text evidence="2">The sequence shown here is derived from an EMBL/GenBank/DDBJ whole genome shotgun (WGS) entry which is preliminary data.</text>
</comment>
<name>A0AA40AFK3_9PEZI</name>
<dbReference type="AlphaFoldDB" id="A0AA40AFK3"/>
<feature type="region of interest" description="Disordered" evidence="1">
    <location>
        <begin position="423"/>
        <end position="444"/>
    </location>
</feature>